<feature type="transmembrane region" description="Helical" evidence="1">
    <location>
        <begin position="75"/>
        <end position="95"/>
    </location>
</feature>
<dbReference type="EMBL" id="RXIC02000023">
    <property type="protein sequence ID" value="KAB1213314.1"/>
    <property type="molecule type" value="Genomic_DNA"/>
</dbReference>
<dbReference type="Proteomes" id="UP000516437">
    <property type="component" value="Chromosome 5"/>
</dbReference>
<keyword evidence="1" id="KW-0812">Transmembrane</keyword>
<evidence type="ECO:0000313" key="2">
    <source>
        <dbReference type="EMBL" id="KAB1213314.1"/>
    </source>
</evidence>
<dbReference type="AlphaFoldDB" id="A0A6A1VKP4"/>
<organism evidence="2 3">
    <name type="scientific">Morella rubra</name>
    <name type="common">Chinese bayberry</name>
    <dbReference type="NCBI Taxonomy" id="262757"/>
    <lineage>
        <taxon>Eukaryota</taxon>
        <taxon>Viridiplantae</taxon>
        <taxon>Streptophyta</taxon>
        <taxon>Embryophyta</taxon>
        <taxon>Tracheophyta</taxon>
        <taxon>Spermatophyta</taxon>
        <taxon>Magnoliopsida</taxon>
        <taxon>eudicotyledons</taxon>
        <taxon>Gunneridae</taxon>
        <taxon>Pentapetalae</taxon>
        <taxon>rosids</taxon>
        <taxon>fabids</taxon>
        <taxon>Fagales</taxon>
        <taxon>Myricaceae</taxon>
        <taxon>Morella</taxon>
    </lineage>
</organism>
<accession>A0A6A1VKP4</accession>
<dbReference type="OrthoDB" id="2019572at2759"/>
<evidence type="ECO:0000313" key="3">
    <source>
        <dbReference type="Proteomes" id="UP000516437"/>
    </source>
</evidence>
<keyword evidence="1" id="KW-0472">Membrane</keyword>
<keyword evidence="3" id="KW-1185">Reference proteome</keyword>
<comment type="caution">
    <text evidence="2">The sequence shown here is derived from an EMBL/GenBank/DDBJ whole genome shotgun (WGS) entry which is preliminary data.</text>
</comment>
<protein>
    <submittedName>
        <fullName evidence="2">Uncharacterized protein</fullName>
    </submittedName>
</protein>
<reference evidence="2 3" key="1">
    <citation type="journal article" date="2019" name="Plant Biotechnol. J.">
        <title>The red bayberry genome and genetic basis of sex determination.</title>
        <authorList>
            <person name="Jia H.M."/>
            <person name="Jia H.J."/>
            <person name="Cai Q.L."/>
            <person name="Wang Y."/>
            <person name="Zhao H.B."/>
            <person name="Yang W.F."/>
            <person name="Wang G.Y."/>
            <person name="Li Y.H."/>
            <person name="Zhan D.L."/>
            <person name="Shen Y.T."/>
            <person name="Niu Q.F."/>
            <person name="Chang L."/>
            <person name="Qiu J."/>
            <person name="Zhao L."/>
            <person name="Xie H.B."/>
            <person name="Fu W.Y."/>
            <person name="Jin J."/>
            <person name="Li X.W."/>
            <person name="Jiao Y."/>
            <person name="Zhou C.C."/>
            <person name="Tu T."/>
            <person name="Chai C.Y."/>
            <person name="Gao J.L."/>
            <person name="Fan L.J."/>
            <person name="van de Weg E."/>
            <person name="Wang J.Y."/>
            <person name="Gao Z.S."/>
        </authorList>
    </citation>
    <scope>NUCLEOTIDE SEQUENCE [LARGE SCALE GENOMIC DNA]</scope>
    <source>
        <tissue evidence="2">Leaves</tissue>
    </source>
</reference>
<gene>
    <name evidence="2" type="ORF">CJ030_MR5G003616</name>
</gene>
<evidence type="ECO:0000256" key="1">
    <source>
        <dbReference type="SAM" id="Phobius"/>
    </source>
</evidence>
<name>A0A6A1VKP4_9ROSI</name>
<keyword evidence="1" id="KW-1133">Transmembrane helix</keyword>
<proteinExistence type="predicted"/>
<sequence>MRIEKFLPPHLDPTLAIIHSQRSWSSPRRPIWNTGKAFSVQFQLMPGILLQRINIKVTMYARPFTTRRYFMNQRLLVLATVGTPVWVCCFVYVGWGQFCIFAWDGYLVLVTCDGKSAS</sequence>